<reference evidence="13 14" key="1">
    <citation type="submission" date="2019-02" db="EMBL/GenBank/DDBJ databases">
        <title>Genome sequencing of the rare red list fungi Phellinidium pouzarii.</title>
        <authorList>
            <person name="Buettner E."/>
            <person name="Kellner H."/>
        </authorList>
    </citation>
    <scope>NUCLEOTIDE SEQUENCE [LARGE SCALE GENOMIC DNA]</scope>
    <source>
        <strain evidence="13 14">DSM 108285</strain>
    </source>
</reference>
<sequence length="778" mass="87459">MSPVCHTMGLLSTMMMSVTTSPLTKRTNFESDSEFGDVGDKDAIFDDAEEEFDEEHCSICLQLFIDRAVISECSHEFCFDCILTWTDQSRRCPLCTRTIGPYLIHHIRSNFDYQKFHLPPLRSSPPPIRPIRSANRHSATRRSVQERQWGRREHRMRDVVDELERAIDKRRWVYQNHLYAKHVASNTFTRYRPFPIPVQFAASQDYISRATAFIRRELQVWVNLDVEFLTTFIISLMKALDIRSESAVKLLTEFLDMDTPYVEGNRFRNAEHFAHELYSYIRSPYKSLSTYDANVQYDTPKENHRLISTVVERAALPWNDRHRSKEVRHKSPRDGGDPSGSILNEYTSGSPRDGDIQSDCSNSLVTPSNGKGYEEGIQKPNIPPNASNRIAGVLLVTPPSHTTVYPPHRVSHAQSSSQRDRKGKQRATTDYVATPVTSSHAHASIVDPVFPTVSSEDTTNERKCEDGNSRIIAAGNIEVCRSFVVAENHSHQDSMTGFHSLESSADQLENPRRLQIRKRNPLLIAREHLTKASADAGTETLIKPRGDITTDNGASYPDGRIGLRENSLHIGRRPSLLSRITDPLFTTAEIYPALTATTVADPIRSSDVRPDHAKINGPMDQATDRGSNIQDSSQRTAESRSSESTVTNRNELGLRLRLLRRLEAERAKQHIAQALSGFDGIEAKKGDSDADLTTSSHSDTSHFASDPIGRKRLLNDRAATLLDDAHGTVETEAKLRARVRLRMKLAAEKCAQSPALRGDRISQRPTNEEEDGLGKEGS</sequence>
<dbReference type="OrthoDB" id="21204at2759"/>
<keyword evidence="14" id="KW-1185">Reference proteome</keyword>
<dbReference type="InterPro" id="IPR001841">
    <property type="entry name" value="Znf_RING"/>
</dbReference>
<keyword evidence="6" id="KW-0862">Zinc</keyword>
<evidence type="ECO:0000256" key="8">
    <source>
        <dbReference type="ARBA" id="ARBA00023163"/>
    </source>
</evidence>
<dbReference type="InterPro" id="IPR018957">
    <property type="entry name" value="Znf_C3HC4_RING-type"/>
</dbReference>
<evidence type="ECO:0000256" key="1">
    <source>
        <dbReference type="ARBA" id="ARBA00000900"/>
    </source>
</evidence>
<keyword evidence="7" id="KW-0805">Transcription regulation</keyword>
<dbReference type="EMBL" id="SGPK01000024">
    <property type="protein sequence ID" value="THH10917.1"/>
    <property type="molecule type" value="Genomic_DNA"/>
</dbReference>
<evidence type="ECO:0000256" key="11">
    <source>
        <dbReference type="SAM" id="SignalP"/>
    </source>
</evidence>
<gene>
    <name evidence="13" type="ORF">EW145_g985</name>
</gene>
<comment type="caution">
    <text evidence="13">The sequence shown here is derived from an EMBL/GenBank/DDBJ whole genome shotgun (WGS) entry which is preliminary data.</text>
</comment>
<dbReference type="PANTHER" id="PTHR46077">
    <property type="entry name" value="E3 UBIQUITIN-PROTEIN LIGASE TOPORS"/>
    <property type="match status" value="1"/>
</dbReference>
<comment type="catalytic activity">
    <reaction evidence="1">
        <text>S-ubiquitinyl-[E2 ubiquitin-conjugating enzyme]-L-cysteine + [acceptor protein]-L-lysine = [E2 ubiquitin-conjugating enzyme]-L-cysteine + N(6)-ubiquitinyl-[acceptor protein]-L-lysine.</text>
        <dbReference type="EC" id="2.3.2.27"/>
    </reaction>
</comment>
<evidence type="ECO:0000256" key="2">
    <source>
        <dbReference type="ARBA" id="ARBA00012483"/>
    </source>
</evidence>
<keyword evidence="4" id="KW-0479">Metal-binding</keyword>
<feature type="region of interest" description="Disordered" evidence="10">
    <location>
        <begin position="750"/>
        <end position="778"/>
    </location>
</feature>
<dbReference type="InterPro" id="IPR013083">
    <property type="entry name" value="Znf_RING/FYVE/PHD"/>
</dbReference>
<evidence type="ECO:0000256" key="4">
    <source>
        <dbReference type="ARBA" id="ARBA00022723"/>
    </source>
</evidence>
<feature type="region of interest" description="Disordered" evidence="10">
    <location>
        <begin position="398"/>
        <end position="429"/>
    </location>
</feature>
<feature type="compositionally biased region" description="Basic and acidic residues" evidence="10">
    <location>
        <begin position="604"/>
        <end position="614"/>
    </location>
</feature>
<evidence type="ECO:0000256" key="9">
    <source>
        <dbReference type="PROSITE-ProRule" id="PRU00175"/>
    </source>
</evidence>
<feature type="compositionally biased region" description="Polar residues" evidence="10">
    <location>
        <begin position="624"/>
        <end position="636"/>
    </location>
</feature>
<dbReference type="PROSITE" id="PS00518">
    <property type="entry name" value="ZF_RING_1"/>
    <property type="match status" value="1"/>
</dbReference>
<evidence type="ECO:0000256" key="5">
    <source>
        <dbReference type="ARBA" id="ARBA00022771"/>
    </source>
</evidence>
<dbReference type="SMART" id="SM00184">
    <property type="entry name" value="RING"/>
    <property type="match status" value="1"/>
</dbReference>
<evidence type="ECO:0000313" key="14">
    <source>
        <dbReference type="Proteomes" id="UP000308199"/>
    </source>
</evidence>
<dbReference type="Gene3D" id="3.30.40.10">
    <property type="entry name" value="Zinc/RING finger domain, C3HC4 (zinc finger)"/>
    <property type="match status" value="1"/>
</dbReference>
<dbReference type="GO" id="GO:0006513">
    <property type="term" value="P:protein monoubiquitination"/>
    <property type="evidence" value="ECO:0007669"/>
    <property type="project" value="TreeGrafter"/>
</dbReference>
<dbReference type="GO" id="GO:0061630">
    <property type="term" value="F:ubiquitin protein ligase activity"/>
    <property type="evidence" value="ECO:0007669"/>
    <property type="project" value="UniProtKB-EC"/>
</dbReference>
<dbReference type="SUPFAM" id="SSF57850">
    <property type="entry name" value="RING/U-box"/>
    <property type="match status" value="1"/>
</dbReference>
<keyword evidence="3" id="KW-0808">Transferase</keyword>
<keyword evidence="11" id="KW-0732">Signal</keyword>
<feature type="domain" description="RING-type" evidence="12">
    <location>
        <begin position="57"/>
        <end position="96"/>
    </location>
</feature>
<feature type="compositionally biased region" description="Polar residues" evidence="10">
    <location>
        <begin position="341"/>
        <end position="350"/>
    </location>
</feature>
<feature type="region of interest" description="Disordered" evidence="10">
    <location>
        <begin position="602"/>
        <end position="649"/>
    </location>
</feature>
<organism evidence="13 14">
    <name type="scientific">Phellinidium pouzarii</name>
    <dbReference type="NCBI Taxonomy" id="167371"/>
    <lineage>
        <taxon>Eukaryota</taxon>
        <taxon>Fungi</taxon>
        <taxon>Dikarya</taxon>
        <taxon>Basidiomycota</taxon>
        <taxon>Agaricomycotina</taxon>
        <taxon>Agaricomycetes</taxon>
        <taxon>Hymenochaetales</taxon>
        <taxon>Hymenochaetaceae</taxon>
        <taxon>Phellinidium</taxon>
    </lineage>
</organism>
<feature type="region of interest" description="Disordered" evidence="10">
    <location>
        <begin position="682"/>
        <end position="706"/>
    </location>
</feature>
<evidence type="ECO:0000256" key="10">
    <source>
        <dbReference type="SAM" id="MobiDB-lite"/>
    </source>
</evidence>
<feature type="signal peptide" evidence="11">
    <location>
        <begin position="1"/>
        <end position="20"/>
    </location>
</feature>
<dbReference type="InterPro" id="IPR017907">
    <property type="entry name" value="Znf_RING_CS"/>
</dbReference>
<evidence type="ECO:0000313" key="13">
    <source>
        <dbReference type="EMBL" id="THH10917.1"/>
    </source>
</evidence>
<name>A0A4S4LGP8_9AGAM</name>
<dbReference type="Proteomes" id="UP000308199">
    <property type="component" value="Unassembled WGS sequence"/>
</dbReference>
<evidence type="ECO:0000256" key="7">
    <source>
        <dbReference type="ARBA" id="ARBA00023015"/>
    </source>
</evidence>
<feature type="compositionally biased region" description="Polar residues" evidence="10">
    <location>
        <begin position="358"/>
        <end position="369"/>
    </location>
</feature>
<feature type="region of interest" description="Disordered" evidence="10">
    <location>
        <begin position="321"/>
        <end position="385"/>
    </location>
</feature>
<dbReference type="PROSITE" id="PS50089">
    <property type="entry name" value="ZF_RING_2"/>
    <property type="match status" value="1"/>
</dbReference>
<dbReference type="EC" id="2.3.2.27" evidence="2"/>
<proteinExistence type="predicted"/>
<feature type="chain" id="PRO_5020808549" description="RING-type E3 ubiquitin transferase" evidence="11">
    <location>
        <begin position="21"/>
        <end position="778"/>
    </location>
</feature>
<evidence type="ECO:0000256" key="6">
    <source>
        <dbReference type="ARBA" id="ARBA00022833"/>
    </source>
</evidence>
<keyword evidence="8" id="KW-0804">Transcription</keyword>
<feature type="compositionally biased region" description="Low complexity" evidence="10">
    <location>
        <begin position="691"/>
        <end position="706"/>
    </location>
</feature>
<dbReference type="Pfam" id="PF00097">
    <property type="entry name" value="zf-C3HC4"/>
    <property type="match status" value="1"/>
</dbReference>
<dbReference type="PANTHER" id="PTHR46077:SF1">
    <property type="entry name" value="TOP1 BINDING ARGININE_SERINE RICH PROTEIN, E3 UBIQUITIN LIGASE"/>
    <property type="match status" value="1"/>
</dbReference>
<feature type="compositionally biased region" description="Basic residues" evidence="10">
    <location>
        <begin position="322"/>
        <end position="331"/>
    </location>
</feature>
<evidence type="ECO:0000259" key="12">
    <source>
        <dbReference type="PROSITE" id="PS50089"/>
    </source>
</evidence>
<protein>
    <recommendedName>
        <fullName evidence="2">RING-type E3 ubiquitin transferase</fullName>
        <ecNumber evidence="2">2.3.2.27</ecNumber>
    </recommendedName>
</protein>
<dbReference type="AlphaFoldDB" id="A0A4S4LGP8"/>
<evidence type="ECO:0000256" key="3">
    <source>
        <dbReference type="ARBA" id="ARBA00022679"/>
    </source>
</evidence>
<dbReference type="GO" id="GO:0008270">
    <property type="term" value="F:zinc ion binding"/>
    <property type="evidence" value="ECO:0007669"/>
    <property type="project" value="UniProtKB-KW"/>
</dbReference>
<accession>A0A4S4LGP8</accession>
<dbReference type="GO" id="GO:0000209">
    <property type="term" value="P:protein polyubiquitination"/>
    <property type="evidence" value="ECO:0007669"/>
    <property type="project" value="TreeGrafter"/>
</dbReference>
<keyword evidence="5 9" id="KW-0863">Zinc-finger</keyword>